<sequence length="97" mass="10519">MPTLLFCSRQPESAQGHARQACWHPAAVISSPYLAFIRPWVGMRGTIYRGRQIGDPYPCGSQMFEHFYLTIETAIAGVGAAIGREPPRVAAAVQSGS</sequence>
<dbReference type="Proteomes" id="UP000027180">
    <property type="component" value="Plasmid pRetIE4771d"/>
</dbReference>
<geneLocation type="plasmid" evidence="1 2">
    <name>pRetIE4771d</name>
</geneLocation>
<proteinExistence type="predicted"/>
<protein>
    <submittedName>
        <fullName evidence="1">Uncharacterized protein</fullName>
    </submittedName>
</protein>
<reference evidence="1 2" key="1">
    <citation type="submission" date="2013-12" db="EMBL/GenBank/DDBJ databases">
        <title>Complete genome sequence of Rhizobium etli bv. mimosae IE4771.</title>
        <authorList>
            <person name="Bustos P."/>
            <person name="Santamaria R.I."/>
            <person name="Lozano L."/>
            <person name="Ormeno-Orrillo E."/>
            <person name="Rogel M.A."/>
            <person name="Romero D."/>
            <person name="Cevallos M.A."/>
            <person name="Martinez-Romero E."/>
            <person name="Gonzalez V."/>
        </authorList>
    </citation>
    <scope>NUCLEOTIDE SEQUENCE [LARGE SCALE GENOMIC DNA]</scope>
    <source>
        <strain evidence="1 2">IE4771</strain>
        <plasmid evidence="2">Plasmid pRetIE4771d</plasmid>
    </source>
</reference>
<accession>A0A060I881</accession>
<dbReference type="AlphaFoldDB" id="A0A060I881"/>
<dbReference type="KEGG" id="rei:IE4771_PD00589"/>
<gene>
    <name evidence="1" type="ORF">IE4771_PD00589</name>
</gene>
<organism evidence="1 2">
    <name type="scientific">Rhizobium etli bv. mimosae str. IE4771</name>
    <dbReference type="NCBI Taxonomy" id="1432050"/>
    <lineage>
        <taxon>Bacteria</taxon>
        <taxon>Pseudomonadati</taxon>
        <taxon>Pseudomonadota</taxon>
        <taxon>Alphaproteobacteria</taxon>
        <taxon>Hyphomicrobiales</taxon>
        <taxon>Rhizobiaceae</taxon>
        <taxon>Rhizobium/Agrobacterium group</taxon>
        <taxon>Rhizobium</taxon>
    </lineage>
</organism>
<dbReference type="EMBL" id="CP006990">
    <property type="protein sequence ID" value="AIC31143.1"/>
    <property type="molecule type" value="Genomic_DNA"/>
</dbReference>
<evidence type="ECO:0000313" key="1">
    <source>
        <dbReference type="EMBL" id="AIC31143.1"/>
    </source>
</evidence>
<name>A0A060I881_RHIET</name>
<keyword evidence="1" id="KW-0614">Plasmid</keyword>
<dbReference type="HOGENOM" id="CLU_183050_0_0_5"/>
<evidence type="ECO:0000313" key="2">
    <source>
        <dbReference type="Proteomes" id="UP000027180"/>
    </source>
</evidence>